<evidence type="ECO:0000313" key="3">
    <source>
        <dbReference type="Proteomes" id="UP000582837"/>
    </source>
</evidence>
<protein>
    <submittedName>
        <fullName evidence="2">Uncharacterized protein</fullName>
    </submittedName>
</protein>
<dbReference type="EMBL" id="JACHIA010000012">
    <property type="protein sequence ID" value="MBB6072148.1"/>
    <property type="molecule type" value="Genomic_DNA"/>
</dbReference>
<comment type="caution">
    <text evidence="2">The sequence shown here is derived from an EMBL/GenBank/DDBJ whole genome shotgun (WGS) entry which is preliminary data.</text>
</comment>
<proteinExistence type="predicted"/>
<sequence>MNTARALFVAIGILPSANPVPGLSDWRRGGLAVAR</sequence>
<gene>
    <name evidence="1" type="ORF">HNQ61_003808</name>
    <name evidence="2" type="ORF">HNQ61_003809</name>
</gene>
<dbReference type="Proteomes" id="UP000582837">
    <property type="component" value="Unassembled WGS sequence"/>
</dbReference>
<evidence type="ECO:0000313" key="2">
    <source>
        <dbReference type="EMBL" id="MBB6072148.1"/>
    </source>
</evidence>
<organism evidence="2 3">
    <name type="scientific">Longimicrobium terrae</name>
    <dbReference type="NCBI Taxonomy" id="1639882"/>
    <lineage>
        <taxon>Bacteria</taxon>
        <taxon>Pseudomonadati</taxon>
        <taxon>Gemmatimonadota</taxon>
        <taxon>Longimicrobiia</taxon>
        <taxon>Longimicrobiales</taxon>
        <taxon>Longimicrobiaceae</taxon>
        <taxon>Longimicrobium</taxon>
    </lineage>
</organism>
<reference evidence="2 3" key="1">
    <citation type="submission" date="2020-08" db="EMBL/GenBank/DDBJ databases">
        <title>Genomic Encyclopedia of Type Strains, Phase IV (KMG-IV): sequencing the most valuable type-strain genomes for metagenomic binning, comparative biology and taxonomic classification.</title>
        <authorList>
            <person name="Goeker M."/>
        </authorList>
    </citation>
    <scope>NUCLEOTIDE SEQUENCE [LARGE SCALE GENOMIC DNA]</scope>
    <source>
        <strain evidence="2 3">DSM 29007</strain>
    </source>
</reference>
<evidence type="ECO:0000313" key="1">
    <source>
        <dbReference type="EMBL" id="MBB6072147.1"/>
    </source>
</evidence>
<keyword evidence="3" id="KW-1185">Reference proteome</keyword>
<name>A0A841H2F2_9BACT</name>
<dbReference type="EMBL" id="JACHIA010000012">
    <property type="protein sequence ID" value="MBB6072147.1"/>
    <property type="molecule type" value="Genomic_DNA"/>
</dbReference>
<dbReference type="AlphaFoldDB" id="A0A841H2F2"/>
<accession>A0A841H2F2</accession>